<accession>A0A8T1U4U9</accession>
<dbReference type="AlphaFoldDB" id="A0A8T1U4U9"/>
<evidence type="ECO:0000313" key="1">
    <source>
        <dbReference type="EMBL" id="KAG6955393.1"/>
    </source>
</evidence>
<name>A0A8T1U4U9_9STRA</name>
<dbReference type="Proteomes" id="UP000688947">
    <property type="component" value="Unassembled WGS sequence"/>
</dbReference>
<reference evidence="1" key="1">
    <citation type="submission" date="2021-01" db="EMBL/GenBank/DDBJ databases">
        <title>Phytophthora aleatoria, a newly-described species from Pinus radiata is distinct from Phytophthora cactorum isolates based on comparative genomics.</title>
        <authorList>
            <person name="Mcdougal R."/>
            <person name="Panda P."/>
            <person name="Williams N."/>
            <person name="Studholme D.J."/>
        </authorList>
    </citation>
    <scope>NUCLEOTIDE SEQUENCE</scope>
    <source>
        <strain evidence="1">NZFS 3830</strain>
    </source>
</reference>
<organism evidence="1 2">
    <name type="scientific">Phytophthora cactorum</name>
    <dbReference type="NCBI Taxonomy" id="29920"/>
    <lineage>
        <taxon>Eukaryota</taxon>
        <taxon>Sar</taxon>
        <taxon>Stramenopiles</taxon>
        <taxon>Oomycota</taxon>
        <taxon>Peronosporomycetes</taxon>
        <taxon>Peronosporales</taxon>
        <taxon>Peronosporaceae</taxon>
        <taxon>Phytophthora</taxon>
    </lineage>
</organism>
<dbReference type="EMBL" id="JAENGZ010000678">
    <property type="protein sequence ID" value="KAG6955393.1"/>
    <property type="molecule type" value="Genomic_DNA"/>
</dbReference>
<protein>
    <submittedName>
        <fullName evidence="1">Uncharacterized protein</fullName>
    </submittedName>
</protein>
<evidence type="ECO:0000313" key="2">
    <source>
        <dbReference type="Proteomes" id="UP000688947"/>
    </source>
</evidence>
<gene>
    <name evidence="1" type="ORF">JG687_00011235</name>
</gene>
<comment type="caution">
    <text evidence="1">The sequence shown here is derived from an EMBL/GenBank/DDBJ whole genome shotgun (WGS) entry which is preliminary data.</text>
</comment>
<sequence length="63" mass="6982">MSSGNSHRLERRYAVTVLKICIRCEQTSLEVPSTHSQEVALRTRVATRTGGMVACRLGWYSGA</sequence>
<proteinExistence type="predicted"/>